<evidence type="ECO:0000256" key="1">
    <source>
        <dbReference type="ARBA" id="ARBA00006484"/>
    </source>
</evidence>
<protein>
    <recommendedName>
        <fullName evidence="6">Oxidoreductase</fullName>
    </recommendedName>
</protein>
<dbReference type="Gene3D" id="3.40.50.720">
    <property type="entry name" value="NAD(P)-binding Rossmann-like Domain"/>
    <property type="match status" value="1"/>
</dbReference>
<organism evidence="4 5">
    <name type="scientific">Cladophialophora chaetospira</name>
    <dbReference type="NCBI Taxonomy" id="386627"/>
    <lineage>
        <taxon>Eukaryota</taxon>
        <taxon>Fungi</taxon>
        <taxon>Dikarya</taxon>
        <taxon>Ascomycota</taxon>
        <taxon>Pezizomycotina</taxon>
        <taxon>Eurotiomycetes</taxon>
        <taxon>Chaetothyriomycetidae</taxon>
        <taxon>Chaetothyriales</taxon>
        <taxon>Herpotrichiellaceae</taxon>
        <taxon>Cladophialophora</taxon>
    </lineage>
</organism>
<proteinExistence type="inferred from homology"/>
<dbReference type="PANTHER" id="PTHR43976:SF16">
    <property type="entry name" value="SHORT-CHAIN DEHYDROGENASE_REDUCTASE FAMILY PROTEIN"/>
    <property type="match status" value="1"/>
</dbReference>
<dbReference type="Proteomes" id="UP001172673">
    <property type="component" value="Unassembled WGS sequence"/>
</dbReference>
<sequence>MLPHNAVWLITGCSSGIGASIATYVASKGHRLAATARKTSSLSYLPNDSQDILKVSLDVSSVASIEAAISAVLDHFGRIDVVVNNAGINTFGHAEALTEESMRSMMETNFWGPMHLTRKAIGVFRDVNPGSGGAIGGTIVNVSSIGGRCAFPNHAGYHASKFALEGFTEAIASELDPKWKIQVLILEPGGTKSSFSTSSTADVVPRHPAYQDPTLPVNVMLDALTDPKLSETFVEAEKVAQCLFETLQKEEIPMRLPTGRDAFAAIKGKETAKMEELERWREVSESVGGGVIPG</sequence>
<comment type="similarity">
    <text evidence="1 3">Belongs to the short-chain dehydrogenases/reductases (SDR) family.</text>
</comment>
<gene>
    <name evidence="4" type="ORF">H2200_000193</name>
</gene>
<evidence type="ECO:0008006" key="6">
    <source>
        <dbReference type="Google" id="ProtNLM"/>
    </source>
</evidence>
<dbReference type="EMBL" id="JAPDRK010000001">
    <property type="protein sequence ID" value="KAJ9616474.1"/>
    <property type="molecule type" value="Genomic_DNA"/>
</dbReference>
<dbReference type="PRINTS" id="PR00080">
    <property type="entry name" value="SDRFAMILY"/>
</dbReference>
<dbReference type="InterPro" id="IPR002347">
    <property type="entry name" value="SDR_fam"/>
</dbReference>
<dbReference type="InterPro" id="IPR051911">
    <property type="entry name" value="SDR_oxidoreductase"/>
</dbReference>
<evidence type="ECO:0000313" key="4">
    <source>
        <dbReference type="EMBL" id="KAJ9616474.1"/>
    </source>
</evidence>
<accession>A0AA38XN29</accession>
<dbReference type="Pfam" id="PF00106">
    <property type="entry name" value="adh_short"/>
    <property type="match status" value="1"/>
</dbReference>
<reference evidence="4" key="1">
    <citation type="submission" date="2022-10" db="EMBL/GenBank/DDBJ databases">
        <title>Culturing micro-colonial fungi from biological soil crusts in the Mojave desert and describing Neophaeococcomyces mojavensis, and introducing the new genera and species Taxawa tesnikishii.</title>
        <authorList>
            <person name="Kurbessoian T."/>
            <person name="Stajich J.E."/>
        </authorList>
    </citation>
    <scope>NUCLEOTIDE SEQUENCE</scope>
    <source>
        <strain evidence="4">TK_41</strain>
    </source>
</reference>
<dbReference type="InterPro" id="IPR036291">
    <property type="entry name" value="NAD(P)-bd_dom_sf"/>
</dbReference>
<dbReference type="PANTHER" id="PTHR43976">
    <property type="entry name" value="SHORT CHAIN DEHYDROGENASE"/>
    <property type="match status" value="1"/>
</dbReference>
<dbReference type="GO" id="GO:0016491">
    <property type="term" value="F:oxidoreductase activity"/>
    <property type="evidence" value="ECO:0007669"/>
    <property type="project" value="UniProtKB-KW"/>
</dbReference>
<evidence type="ECO:0000256" key="3">
    <source>
        <dbReference type="RuleBase" id="RU000363"/>
    </source>
</evidence>
<dbReference type="PRINTS" id="PR00081">
    <property type="entry name" value="GDHRDH"/>
</dbReference>
<dbReference type="AlphaFoldDB" id="A0AA38XN29"/>
<dbReference type="SUPFAM" id="SSF51735">
    <property type="entry name" value="NAD(P)-binding Rossmann-fold domains"/>
    <property type="match status" value="1"/>
</dbReference>
<comment type="caution">
    <text evidence="4">The sequence shown here is derived from an EMBL/GenBank/DDBJ whole genome shotgun (WGS) entry which is preliminary data.</text>
</comment>
<name>A0AA38XN29_9EURO</name>
<evidence type="ECO:0000313" key="5">
    <source>
        <dbReference type="Proteomes" id="UP001172673"/>
    </source>
</evidence>
<keyword evidence="2" id="KW-0560">Oxidoreductase</keyword>
<evidence type="ECO:0000256" key="2">
    <source>
        <dbReference type="ARBA" id="ARBA00023002"/>
    </source>
</evidence>
<dbReference type="CDD" id="cd05374">
    <property type="entry name" value="17beta-HSD-like_SDR_c"/>
    <property type="match status" value="1"/>
</dbReference>
<keyword evidence="5" id="KW-1185">Reference proteome</keyword>